<keyword evidence="5" id="KW-1185">Reference proteome</keyword>
<evidence type="ECO:0000313" key="5">
    <source>
        <dbReference type="Proteomes" id="UP000235672"/>
    </source>
</evidence>
<dbReference type="Pfam" id="PF03881">
    <property type="entry name" value="Fructosamin_kin"/>
    <property type="match status" value="1"/>
</dbReference>
<gene>
    <name evidence="4" type="ORF">NA56DRAFT_641274</name>
</gene>
<evidence type="ECO:0000313" key="4">
    <source>
        <dbReference type="EMBL" id="PMD26567.1"/>
    </source>
</evidence>
<dbReference type="Gene3D" id="3.90.1200.10">
    <property type="match status" value="1"/>
</dbReference>
<dbReference type="EC" id="2.7.1.172" evidence="1"/>
<dbReference type="STRING" id="1745343.A0A2J6QK03"/>
<dbReference type="InterPro" id="IPR011009">
    <property type="entry name" value="Kinase-like_dom_sf"/>
</dbReference>
<dbReference type="PANTHER" id="PTHR12149">
    <property type="entry name" value="FRUCTOSAMINE 3 KINASE-RELATED PROTEIN"/>
    <property type="match status" value="1"/>
</dbReference>
<evidence type="ECO:0000256" key="3">
    <source>
        <dbReference type="PIRNR" id="PIRNR006221"/>
    </source>
</evidence>
<name>A0A2J6QK03_9HELO</name>
<reference evidence="4 5" key="1">
    <citation type="submission" date="2016-05" db="EMBL/GenBank/DDBJ databases">
        <title>A degradative enzymes factory behind the ericoid mycorrhizal symbiosis.</title>
        <authorList>
            <consortium name="DOE Joint Genome Institute"/>
            <person name="Martino E."/>
            <person name="Morin E."/>
            <person name="Grelet G."/>
            <person name="Kuo A."/>
            <person name="Kohler A."/>
            <person name="Daghino S."/>
            <person name="Barry K."/>
            <person name="Choi C."/>
            <person name="Cichocki N."/>
            <person name="Clum A."/>
            <person name="Copeland A."/>
            <person name="Hainaut M."/>
            <person name="Haridas S."/>
            <person name="Labutti K."/>
            <person name="Lindquist E."/>
            <person name="Lipzen A."/>
            <person name="Khouja H.-R."/>
            <person name="Murat C."/>
            <person name="Ohm R."/>
            <person name="Olson A."/>
            <person name="Spatafora J."/>
            <person name="Veneault-Fourrey C."/>
            <person name="Henrissat B."/>
            <person name="Grigoriev I."/>
            <person name="Martin F."/>
            <person name="Perotto S."/>
        </authorList>
    </citation>
    <scope>NUCLEOTIDE SEQUENCE [LARGE SCALE GENOMIC DNA]</scope>
    <source>
        <strain evidence="4 5">UAMH 7357</strain>
    </source>
</reference>
<dbReference type="PIRSF" id="PIRSF006221">
    <property type="entry name" value="Ketosamine-3-kinase"/>
    <property type="match status" value="1"/>
</dbReference>
<dbReference type="SUPFAM" id="SSF56112">
    <property type="entry name" value="Protein kinase-like (PK-like)"/>
    <property type="match status" value="1"/>
</dbReference>
<keyword evidence="3 4" id="KW-0418">Kinase</keyword>
<accession>A0A2J6QK03</accession>
<dbReference type="AlphaFoldDB" id="A0A2J6QK03"/>
<dbReference type="GO" id="GO:0016301">
    <property type="term" value="F:kinase activity"/>
    <property type="evidence" value="ECO:0007669"/>
    <property type="project" value="UniProtKB-UniRule"/>
</dbReference>
<keyword evidence="3" id="KW-0808">Transferase</keyword>
<dbReference type="PANTHER" id="PTHR12149:SF8">
    <property type="entry name" value="PROTEIN-RIBULOSAMINE 3-KINASE"/>
    <property type="match status" value="1"/>
</dbReference>
<comment type="similarity">
    <text evidence="3">Belongs to the fructosamine kinase family.</text>
</comment>
<evidence type="ECO:0000256" key="1">
    <source>
        <dbReference type="ARBA" id="ARBA00011961"/>
    </source>
</evidence>
<sequence length="274" mass="30355">MFAGEHTSLNAIHCIIPSLCPRSYTHGPLSSTNNTFFLATDFLNLSPSTSTSTSTGTNLSLAQKLAKLHSTPAPIPQGYNNPQFGFPVPTCCGDTFQDNSFKASWAEFYAENRLRGVLQEGEKKHGRDSELASLVERTVAVVVPRLLRDGHLRSPGGGDVVPVVVHGDLWSGNHGRGTIGMGGVEEVVFDPSSSYSHAEFEWGIMRMFGGFSGVFEKEYFELKEKDEPSEEWKDRVMLYELYHHLNHYSIFGGGYRGGAVRIMESLLRKFGDER</sequence>
<evidence type="ECO:0000256" key="2">
    <source>
        <dbReference type="ARBA" id="ARBA00048655"/>
    </source>
</evidence>
<comment type="catalytic activity">
    <reaction evidence="2">
        <text>N(6)-D-ribulosyl-L-lysyl-[protein] + ATP = N(6)-(3-O-phospho-D-ribulosyl)-L-lysyl-[protein] + ADP + H(+)</text>
        <dbReference type="Rhea" id="RHEA:48432"/>
        <dbReference type="Rhea" id="RHEA-COMP:12103"/>
        <dbReference type="Rhea" id="RHEA-COMP:12104"/>
        <dbReference type="ChEBI" id="CHEBI:15378"/>
        <dbReference type="ChEBI" id="CHEBI:30616"/>
        <dbReference type="ChEBI" id="CHEBI:90418"/>
        <dbReference type="ChEBI" id="CHEBI:90420"/>
        <dbReference type="ChEBI" id="CHEBI:456216"/>
        <dbReference type="EC" id="2.7.1.172"/>
    </reaction>
    <physiologicalReaction direction="left-to-right" evidence="2">
        <dbReference type="Rhea" id="RHEA:48433"/>
    </physiologicalReaction>
</comment>
<organism evidence="4 5">
    <name type="scientific">Hyaloscypha hepaticicola</name>
    <dbReference type="NCBI Taxonomy" id="2082293"/>
    <lineage>
        <taxon>Eukaryota</taxon>
        <taxon>Fungi</taxon>
        <taxon>Dikarya</taxon>
        <taxon>Ascomycota</taxon>
        <taxon>Pezizomycotina</taxon>
        <taxon>Leotiomycetes</taxon>
        <taxon>Helotiales</taxon>
        <taxon>Hyaloscyphaceae</taxon>
        <taxon>Hyaloscypha</taxon>
    </lineage>
</organism>
<dbReference type="InterPro" id="IPR016477">
    <property type="entry name" value="Fructo-/Ketosamine-3-kinase"/>
</dbReference>
<protein>
    <recommendedName>
        <fullName evidence="1">protein-ribulosamine 3-kinase</fullName>
        <ecNumber evidence="1">2.7.1.172</ecNumber>
    </recommendedName>
</protein>
<proteinExistence type="inferred from homology"/>
<dbReference type="FunFam" id="3.90.1200.10:FF:000018">
    <property type="entry name" value="Fructosamine-3-kinase, putative"/>
    <property type="match status" value="1"/>
</dbReference>
<dbReference type="GO" id="GO:0102193">
    <property type="term" value="F:protein-ribulosamine 3-kinase activity"/>
    <property type="evidence" value="ECO:0007669"/>
    <property type="project" value="UniProtKB-EC"/>
</dbReference>
<dbReference type="OrthoDB" id="5772781at2759"/>
<dbReference type="Proteomes" id="UP000235672">
    <property type="component" value="Unassembled WGS sequence"/>
</dbReference>
<dbReference type="EMBL" id="KZ613467">
    <property type="protein sequence ID" value="PMD26567.1"/>
    <property type="molecule type" value="Genomic_DNA"/>
</dbReference>